<accession>A0AAQ3U3S3</accession>
<sequence>MRTATPTEAAPPLLKMGLNSPSLFTRKTLKTPLLHLVHCSSEKSIDPLDSWRAGPHSLQIHRVVVPFIELVSVLRWIERVSGCAGFVSVVGFLCCAGGGGGGVLLLLCLGGCCVRACACVVLHVDNLVAVDRGLVFGLPAARCSSTSRVGAVDVSLGSSSDVSGGIGFLGQNFVFAEPVDPRRQSTRCPSRFTE</sequence>
<dbReference type="AlphaFoldDB" id="A0AAQ3U3S3"/>
<dbReference type="EMBL" id="CP144750">
    <property type="protein sequence ID" value="WVZ82580.1"/>
    <property type="molecule type" value="Genomic_DNA"/>
</dbReference>
<dbReference type="Proteomes" id="UP001341281">
    <property type="component" value="Chromosome 06"/>
</dbReference>
<protein>
    <submittedName>
        <fullName evidence="1">Uncharacterized protein</fullName>
    </submittedName>
</protein>
<reference evidence="1 2" key="1">
    <citation type="submission" date="2024-02" db="EMBL/GenBank/DDBJ databases">
        <title>High-quality chromosome-scale genome assembly of Pensacola bahiagrass (Paspalum notatum Flugge var. saurae).</title>
        <authorList>
            <person name="Vega J.M."/>
            <person name="Podio M."/>
            <person name="Orjuela J."/>
            <person name="Siena L.A."/>
            <person name="Pessino S.C."/>
            <person name="Combes M.C."/>
            <person name="Mariac C."/>
            <person name="Albertini E."/>
            <person name="Pupilli F."/>
            <person name="Ortiz J.P.A."/>
            <person name="Leblanc O."/>
        </authorList>
    </citation>
    <scope>NUCLEOTIDE SEQUENCE [LARGE SCALE GENOMIC DNA]</scope>
    <source>
        <strain evidence="1">R1</strain>
        <tissue evidence="1">Leaf</tissue>
    </source>
</reference>
<name>A0AAQ3U3S3_PASNO</name>
<evidence type="ECO:0000313" key="2">
    <source>
        <dbReference type="Proteomes" id="UP001341281"/>
    </source>
</evidence>
<proteinExistence type="predicted"/>
<gene>
    <name evidence="1" type="ORF">U9M48_029833</name>
</gene>
<evidence type="ECO:0000313" key="1">
    <source>
        <dbReference type="EMBL" id="WVZ82580.1"/>
    </source>
</evidence>
<keyword evidence="2" id="KW-1185">Reference proteome</keyword>
<organism evidence="1 2">
    <name type="scientific">Paspalum notatum var. saurae</name>
    <dbReference type="NCBI Taxonomy" id="547442"/>
    <lineage>
        <taxon>Eukaryota</taxon>
        <taxon>Viridiplantae</taxon>
        <taxon>Streptophyta</taxon>
        <taxon>Embryophyta</taxon>
        <taxon>Tracheophyta</taxon>
        <taxon>Spermatophyta</taxon>
        <taxon>Magnoliopsida</taxon>
        <taxon>Liliopsida</taxon>
        <taxon>Poales</taxon>
        <taxon>Poaceae</taxon>
        <taxon>PACMAD clade</taxon>
        <taxon>Panicoideae</taxon>
        <taxon>Andropogonodae</taxon>
        <taxon>Paspaleae</taxon>
        <taxon>Paspalinae</taxon>
        <taxon>Paspalum</taxon>
    </lineage>
</organism>